<evidence type="ECO:0000259" key="2">
    <source>
        <dbReference type="Pfam" id="PF01551"/>
    </source>
</evidence>
<proteinExistence type="predicted"/>
<feature type="transmembrane region" description="Helical" evidence="1">
    <location>
        <begin position="34"/>
        <end position="54"/>
    </location>
</feature>
<reference evidence="4" key="1">
    <citation type="submission" date="2023-07" db="EMBL/GenBank/DDBJ databases">
        <title>30 novel species of actinomycetes from the DSMZ collection.</title>
        <authorList>
            <person name="Nouioui I."/>
        </authorList>
    </citation>
    <scope>NUCLEOTIDE SEQUENCE [LARGE SCALE GENOMIC DNA]</scope>
    <source>
        <strain evidence="4">DSM 41886</strain>
    </source>
</reference>
<keyword evidence="1" id="KW-0812">Transmembrane</keyword>
<dbReference type="EC" id="3.4.-.-" evidence="3"/>
<dbReference type="InterPro" id="IPR016047">
    <property type="entry name" value="M23ase_b-sheet_dom"/>
</dbReference>
<dbReference type="Pfam" id="PF01551">
    <property type="entry name" value="Peptidase_M23"/>
    <property type="match status" value="1"/>
</dbReference>
<accession>A0ABU2S283</accession>
<dbReference type="Gene3D" id="2.70.70.10">
    <property type="entry name" value="Glucose Permease (Domain IIA)"/>
    <property type="match status" value="1"/>
</dbReference>
<dbReference type="Proteomes" id="UP001183615">
    <property type="component" value="Unassembled WGS sequence"/>
</dbReference>
<dbReference type="SUPFAM" id="SSF51261">
    <property type="entry name" value="Duplicated hybrid motif"/>
    <property type="match status" value="1"/>
</dbReference>
<dbReference type="GO" id="GO:0016787">
    <property type="term" value="F:hydrolase activity"/>
    <property type="evidence" value="ECO:0007669"/>
    <property type="project" value="UniProtKB-KW"/>
</dbReference>
<sequence length="273" mass="29691">MRRTARVVAVLYRACWAAFFGQLVVSFFVDFTMLWGWLLIAAAIALALVAGRLARPVGAPPPAVEVEPPVEGRWSALNSPADKVPSHGTHGYGQTFAIDIVADPEDRPRPSFGWTPLLRRNRDFPAFGRPVFAAADARVVHAADRRRDHLSRSSWPALLYLFGEALVRETGGPGHIVGNHVVLDLGDGVFALYAHLERGSLTVRAGDRVRAGQQLARCGNSGNSSEPHVHFQLMDGPDLRTARGVPFSWRNVGVPGNGEHFTVTAAARDRRGP</sequence>
<keyword evidence="4" id="KW-1185">Reference proteome</keyword>
<keyword evidence="1" id="KW-0472">Membrane</keyword>
<gene>
    <name evidence="3" type="ORF">RM779_08055</name>
</gene>
<protein>
    <submittedName>
        <fullName evidence="3">M23 family metallopeptidase</fullName>
        <ecNumber evidence="3">3.4.-.-</ecNumber>
    </submittedName>
</protein>
<feature type="transmembrane region" description="Helical" evidence="1">
    <location>
        <begin position="7"/>
        <end position="28"/>
    </location>
</feature>
<evidence type="ECO:0000313" key="4">
    <source>
        <dbReference type="Proteomes" id="UP001183615"/>
    </source>
</evidence>
<dbReference type="InterPro" id="IPR050570">
    <property type="entry name" value="Cell_wall_metabolism_enzyme"/>
</dbReference>
<dbReference type="InterPro" id="IPR011055">
    <property type="entry name" value="Dup_hybrid_motif"/>
</dbReference>
<keyword evidence="3" id="KW-0378">Hydrolase</keyword>
<dbReference type="RefSeq" id="WP_311616973.1">
    <property type="nucleotide sequence ID" value="NZ_JAVREV010000003.1"/>
</dbReference>
<keyword evidence="1" id="KW-1133">Transmembrane helix</keyword>
<comment type="caution">
    <text evidence="3">The sequence shown here is derived from an EMBL/GenBank/DDBJ whole genome shotgun (WGS) entry which is preliminary data.</text>
</comment>
<feature type="domain" description="M23ase beta-sheet core" evidence="2">
    <location>
        <begin position="169"/>
        <end position="234"/>
    </location>
</feature>
<evidence type="ECO:0000313" key="3">
    <source>
        <dbReference type="EMBL" id="MDT0442549.1"/>
    </source>
</evidence>
<evidence type="ECO:0000256" key="1">
    <source>
        <dbReference type="SAM" id="Phobius"/>
    </source>
</evidence>
<organism evidence="3 4">
    <name type="scientific">Streptomyces johnsoniae</name>
    <dbReference type="NCBI Taxonomy" id="3075532"/>
    <lineage>
        <taxon>Bacteria</taxon>
        <taxon>Bacillati</taxon>
        <taxon>Actinomycetota</taxon>
        <taxon>Actinomycetes</taxon>
        <taxon>Kitasatosporales</taxon>
        <taxon>Streptomycetaceae</taxon>
        <taxon>Streptomyces</taxon>
    </lineage>
</organism>
<dbReference type="EMBL" id="JAVREV010000003">
    <property type="protein sequence ID" value="MDT0442549.1"/>
    <property type="molecule type" value="Genomic_DNA"/>
</dbReference>
<dbReference type="PANTHER" id="PTHR21666:SF270">
    <property type="entry name" value="MUREIN HYDROLASE ACTIVATOR ENVC"/>
    <property type="match status" value="1"/>
</dbReference>
<dbReference type="PANTHER" id="PTHR21666">
    <property type="entry name" value="PEPTIDASE-RELATED"/>
    <property type="match status" value="1"/>
</dbReference>
<name>A0ABU2S283_9ACTN</name>
<dbReference type="CDD" id="cd12797">
    <property type="entry name" value="M23_peptidase"/>
    <property type="match status" value="1"/>
</dbReference>